<dbReference type="PANTHER" id="PTHR33495">
    <property type="entry name" value="ANTI-SIGMA FACTOR ANTAGONIST TM_1081-RELATED-RELATED"/>
    <property type="match status" value="1"/>
</dbReference>
<dbReference type="PANTHER" id="PTHR33495:SF2">
    <property type="entry name" value="ANTI-SIGMA FACTOR ANTAGONIST TM_1081-RELATED"/>
    <property type="match status" value="1"/>
</dbReference>
<dbReference type="EMBL" id="PVWK01000042">
    <property type="protein sequence ID" value="PSB31088.1"/>
    <property type="molecule type" value="Genomic_DNA"/>
</dbReference>
<name>A0A2T1EEF6_9CYAN</name>
<evidence type="ECO:0000259" key="1">
    <source>
        <dbReference type="PROSITE" id="PS50801"/>
    </source>
</evidence>
<accession>A0A2T1EEF6</accession>
<proteinExistence type="predicted"/>
<evidence type="ECO:0000313" key="2">
    <source>
        <dbReference type="EMBL" id="PSB31088.1"/>
    </source>
</evidence>
<gene>
    <name evidence="2" type="ORF">C7B82_07730</name>
</gene>
<dbReference type="InterPro" id="IPR002645">
    <property type="entry name" value="STAS_dom"/>
</dbReference>
<dbReference type="Pfam" id="PF13466">
    <property type="entry name" value="STAS_2"/>
    <property type="match status" value="1"/>
</dbReference>
<reference evidence="2 3" key="2">
    <citation type="submission" date="2018-03" db="EMBL/GenBank/DDBJ databases">
        <title>The ancient ancestry and fast evolution of plastids.</title>
        <authorList>
            <person name="Moore K.R."/>
            <person name="Magnabosco C."/>
            <person name="Momper L."/>
            <person name="Gold D.A."/>
            <person name="Bosak T."/>
            <person name="Fournier G.P."/>
        </authorList>
    </citation>
    <scope>NUCLEOTIDE SEQUENCE [LARGE SCALE GENOMIC DNA]</scope>
    <source>
        <strain evidence="2 3">ULC18</strain>
    </source>
</reference>
<dbReference type="Proteomes" id="UP000239576">
    <property type="component" value="Unassembled WGS sequence"/>
</dbReference>
<evidence type="ECO:0000313" key="3">
    <source>
        <dbReference type="Proteomes" id="UP000239576"/>
    </source>
</evidence>
<dbReference type="AlphaFoldDB" id="A0A2T1EEF6"/>
<dbReference type="RefSeq" id="WP_106255730.1">
    <property type="nucleotide sequence ID" value="NZ_CAWNSW010000091.1"/>
</dbReference>
<sequence length="116" mass="12790">MTLIHQRECVRLQPPTHFNSRGGITFQQQVAALEPEKGDTWLIDMAQVEFIDSAGILSLVSALNLAHRQGCRVTVCHLRPAIRLIFEITQLDRAFDIVDGSNVDLSVSIAPEPVAA</sequence>
<dbReference type="GO" id="GO:0043856">
    <property type="term" value="F:anti-sigma factor antagonist activity"/>
    <property type="evidence" value="ECO:0007669"/>
    <property type="project" value="TreeGrafter"/>
</dbReference>
<organism evidence="2 3">
    <name type="scientific">Stenomitos frigidus ULC18</name>
    <dbReference type="NCBI Taxonomy" id="2107698"/>
    <lineage>
        <taxon>Bacteria</taxon>
        <taxon>Bacillati</taxon>
        <taxon>Cyanobacteriota</taxon>
        <taxon>Cyanophyceae</taxon>
        <taxon>Leptolyngbyales</taxon>
        <taxon>Leptolyngbyaceae</taxon>
        <taxon>Stenomitos</taxon>
    </lineage>
</organism>
<comment type="caution">
    <text evidence="2">The sequence shown here is derived from an EMBL/GenBank/DDBJ whole genome shotgun (WGS) entry which is preliminary data.</text>
</comment>
<dbReference type="Gene3D" id="3.30.750.24">
    <property type="entry name" value="STAS domain"/>
    <property type="match status" value="1"/>
</dbReference>
<dbReference type="SUPFAM" id="SSF52091">
    <property type="entry name" value="SpoIIaa-like"/>
    <property type="match status" value="1"/>
</dbReference>
<dbReference type="InterPro" id="IPR036513">
    <property type="entry name" value="STAS_dom_sf"/>
</dbReference>
<reference evidence="3" key="1">
    <citation type="submission" date="2018-02" db="EMBL/GenBank/DDBJ databases">
        <authorList>
            <person name="Moore K."/>
            <person name="Momper L."/>
        </authorList>
    </citation>
    <scope>NUCLEOTIDE SEQUENCE [LARGE SCALE GENOMIC DNA]</scope>
    <source>
        <strain evidence="3">ULC18</strain>
    </source>
</reference>
<keyword evidence="3" id="KW-1185">Reference proteome</keyword>
<dbReference type="CDD" id="cd07043">
    <property type="entry name" value="STAS_anti-anti-sigma_factors"/>
    <property type="match status" value="1"/>
</dbReference>
<dbReference type="InterPro" id="IPR058548">
    <property type="entry name" value="MlaB-like_STAS"/>
</dbReference>
<dbReference type="OrthoDB" id="9793697at2"/>
<protein>
    <submittedName>
        <fullName evidence="2">Anti-anti-sigma factor</fullName>
    </submittedName>
</protein>
<dbReference type="PROSITE" id="PS50801">
    <property type="entry name" value="STAS"/>
    <property type="match status" value="1"/>
</dbReference>
<feature type="domain" description="STAS" evidence="1">
    <location>
        <begin position="42"/>
        <end position="114"/>
    </location>
</feature>